<dbReference type="OrthoDB" id="6266291at2759"/>
<dbReference type="AlphaFoldDB" id="A0A8J4WM81"/>
<evidence type="ECO:0000313" key="3">
    <source>
        <dbReference type="Proteomes" id="UP000748531"/>
    </source>
</evidence>
<dbReference type="Proteomes" id="UP000748531">
    <property type="component" value="Unassembled WGS sequence"/>
</dbReference>
<dbReference type="EMBL" id="LUCH01010824">
    <property type="protein sequence ID" value="KAF5395695.1"/>
    <property type="molecule type" value="Genomic_DNA"/>
</dbReference>
<evidence type="ECO:0000313" key="2">
    <source>
        <dbReference type="EMBL" id="KAF5395695.1"/>
    </source>
</evidence>
<name>A0A8J4WM81_9TREM</name>
<reference evidence="2" key="1">
    <citation type="submission" date="2019-05" db="EMBL/GenBank/DDBJ databases">
        <title>Annotation for the trematode Paragonimus heterotremus.</title>
        <authorList>
            <person name="Choi Y.-J."/>
        </authorList>
    </citation>
    <scope>NUCLEOTIDE SEQUENCE</scope>
    <source>
        <strain evidence="2">LC</strain>
    </source>
</reference>
<feature type="region of interest" description="Disordered" evidence="1">
    <location>
        <begin position="138"/>
        <end position="164"/>
    </location>
</feature>
<sequence length="305" mass="33931">MIRRIVDSVSLLIDTESQHNQDCSGDSPTNPEFDSTDYNFFGSHAVQLTVDSNTESNRISCSLPFLSRCSSIPSSPVTLPPNESAIGCELFGSYSQTGILSNAVSCYVAPKEKAKRNFPQSSLHEAHYNILHHSVSDADHLERHSSSSPSPVRHHVRRQSLSPKCSLNLNSFKRQLPGGPVLQPQRPQPQNRAHRPHLTQVSSGVVRKKETTEQFDRPHPRPATEQMTTSAAVDDESDLKDVGVEGTASQADPLIMSVECLLLPFIRSLNEVELRIPANRLNKVQRRILKRVSWISFYSHLHSGV</sequence>
<keyword evidence="3" id="KW-1185">Reference proteome</keyword>
<protein>
    <submittedName>
        <fullName evidence="2">Uncharacterized protein</fullName>
    </submittedName>
</protein>
<proteinExistence type="predicted"/>
<gene>
    <name evidence="2" type="ORF">PHET_11701</name>
</gene>
<evidence type="ECO:0000256" key="1">
    <source>
        <dbReference type="SAM" id="MobiDB-lite"/>
    </source>
</evidence>
<feature type="compositionally biased region" description="Basic and acidic residues" evidence="1">
    <location>
        <begin position="207"/>
        <end position="219"/>
    </location>
</feature>
<accession>A0A8J4WM81</accession>
<comment type="caution">
    <text evidence="2">The sequence shown here is derived from an EMBL/GenBank/DDBJ whole genome shotgun (WGS) entry which is preliminary data.</text>
</comment>
<feature type="region of interest" description="Disordered" evidence="1">
    <location>
        <begin position="176"/>
        <end position="238"/>
    </location>
</feature>
<organism evidence="2 3">
    <name type="scientific">Paragonimus heterotremus</name>
    <dbReference type="NCBI Taxonomy" id="100268"/>
    <lineage>
        <taxon>Eukaryota</taxon>
        <taxon>Metazoa</taxon>
        <taxon>Spiralia</taxon>
        <taxon>Lophotrochozoa</taxon>
        <taxon>Platyhelminthes</taxon>
        <taxon>Trematoda</taxon>
        <taxon>Digenea</taxon>
        <taxon>Plagiorchiida</taxon>
        <taxon>Troglotremata</taxon>
        <taxon>Troglotrematidae</taxon>
        <taxon>Paragonimus</taxon>
    </lineage>
</organism>